<comment type="caution">
    <text evidence="8">The sequence shown here is derived from an EMBL/GenBank/DDBJ whole genome shotgun (WGS) entry which is preliminary data.</text>
</comment>
<sequence>MTSNSNKINPQDNKNCVILASGNGSNALNIINHFLTGKKNNGINIVAVVSNIAAAPVIEKVKKIAPFIPVFAVPFNNLSERDAFESELEKIIKNYGVELIILAGFMKVLSKEFVSKFSHKIINIHPSLLPSFKGKDAIKKAYDYGVKYTGVTVHYVTEEVDSGPIILQEVVKIEEDDTIESLEAKIHNIEHKIYPVALELLANKAYKAG</sequence>
<keyword evidence="2 6" id="KW-0808">Transferase</keyword>
<dbReference type="Gene3D" id="3.40.50.170">
    <property type="entry name" value="Formyl transferase, N-terminal domain"/>
    <property type="match status" value="1"/>
</dbReference>
<protein>
    <recommendedName>
        <fullName evidence="6">Phosphoribosylglycinamide formyltransferase</fullName>
        <ecNumber evidence="6">2.1.2.2</ecNumber>
    </recommendedName>
    <alternativeName>
        <fullName evidence="6">5'-phosphoribosylglycinamide transformylase</fullName>
    </alternativeName>
    <alternativeName>
        <fullName evidence="6">GAR transformylase</fullName>
        <shortName evidence="6">GART</shortName>
    </alternativeName>
</protein>
<comment type="similarity">
    <text evidence="4 6">Belongs to the GART family.</text>
</comment>
<dbReference type="InterPro" id="IPR004607">
    <property type="entry name" value="GART"/>
</dbReference>
<dbReference type="EMBL" id="SGBD01000001">
    <property type="protein sequence ID" value="RZD15120.1"/>
    <property type="molecule type" value="Genomic_DNA"/>
</dbReference>
<feature type="binding site" evidence="6">
    <location>
        <position position="81"/>
    </location>
    <ligand>
        <name>(6R)-10-formyltetrahydrofolate</name>
        <dbReference type="ChEBI" id="CHEBI:195366"/>
    </ligand>
</feature>
<dbReference type="InterPro" id="IPR001555">
    <property type="entry name" value="GART_AS"/>
</dbReference>
<dbReference type="GO" id="GO:0006189">
    <property type="term" value="P:'de novo' IMP biosynthetic process"/>
    <property type="evidence" value="ECO:0007669"/>
    <property type="project" value="UniProtKB-UniRule"/>
</dbReference>
<evidence type="ECO:0000313" key="9">
    <source>
        <dbReference type="Proteomes" id="UP000320813"/>
    </source>
</evidence>
<dbReference type="Proteomes" id="UP000320813">
    <property type="component" value="Unassembled WGS sequence"/>
</dbReference>
<dbReference type="UniPathway" id="UPA00074">
    <property type="reaction ID" value="UER00126"/>
</dbReference>
<dbReference type="Pfam" id="PF00551">
    <property type="entry name" value="Formyl_trans_N"/>
    <property type="match status" value="1"/>
</dbReference>
<dbReference type="GO" id="GO:0005737">
    <property type="term" value="C:cytoplasm"/>
    <property type="evidence" value="ECO:0007669"/>
    <property type="project" value="TreeGrafter"/>
</dbReference>
<feature type="domain" description="Formyl transferase N-terminal" evidence="7">
    <location>
        <begin position="15"/>
        <end position="198"/>
    </location>
</feature>
<dbReference type="NCBIfam" id="TIGR00639">
    <property type="entry name" value="PurN"/>
    <property type="match status" value="1"/>
</dbReference>
<accession>A0A519BCW5</accession>
<feature type="binding site" evidence="6">
    <location>
        <position position="123"/>
    </location>
    <ligand>
        <name>(6R)-10-formyltetrahydrofolate</name>
        <dbReference type="ChEBI" id="CHEBI:195366"/>
    </ligand>
</feature>
<organism evidence="8 9">
    <name type="scientific">Candidatus Acidulodesulfobacterium ferriphilum</name>
    <dbReference type="NCBI Taxonomy" id="2597223"/>
    <lineage>
        <taxon>Bacteria</taxon>
        <taxon>Deltaproteobacteria</taxon>
        <taxon>Candidatus Acidulodesulfobacterales</taxon>
        <taxon>Candidatus Acidulodesulfobacterium</taxon>
    </lineage>
</organism>
<feature type="binding site" evidence="6">
    <location>
        <begin position="24"/>
        <end position="26"/>
    </location>
    <ligand>
        <name>N(1)-(5-phospho-beta-D-ribosyl)glycinamide</name>
        <dbReference type="ChEBI" id="CHEBI:143788"/>
    </ligand>
</feature>
<evidence type="ECO:0000256" key="2">
    <source>
        <dbReference type="ARBA" id="ARBA00022679"/>
    </source>
</evidence>
<dbReference type="PANTHER" id="PTHR43369">
    <property type="entry name" value="PHOSPHORIBOSYLGLYCINAMIDE FORMYLTRANSFERASE"/>
    <property type="match status" value="1"/>
</dbReference>
<keyword evidence="3 6" id="KW-0658">Purine biosynthesis</keyword>
<dbReference type="AlphaFoldDB" id="A0A519BCW5"/>
<comment type="catalytic activity">
    <reaction evidence="5 6">
        <text>N(1)-(5-phospho-beta-D-ribosyl)glycinamide + (6R)-10-formyltetrahydrofolate = N(2)-formyl-N(1)-(5-phospho-beta-D-ribosyl)glycinamide + (6S)-5,6,7,8-tetrahydrofolate + H(+)</text>
        <dbReference type="Rhea" id="RHEA:15053"/>
        <dbReference type="ChEBI" id="CHEBI:15378"/>
        <dbReference type="ChEBI" id="CHEBI:57453"/>
        <dbReference type="ChEBI" id="CHEBI:143788"/>
        <dbReference type="ChEBI" id="CHEBI:147286"/>
        <dbReference type="ChEBI" id="CHEBI:195366"/>
        <dbReference type="EC" id="2.1.2.2"/>
    </reaction>
</comment>
<evidence type="ECO:0000313" key="8">
    <source>
        <dbReference type="EMBL" id="RZD15120.1"/>
    </source>
</evidence>
<evidence type="ECO:0000256" key="4">
    <source>
        <dbReference type="ARBA" id="ARBA00038440"/>
    </source>
</evidence>
<dbReference type="SUPFAM" id="SSF53328">
    <property type="entry name" value="Formyltransferase"/>
    <property type="match status" value="1"/>
</dbReference>
<feature type="active site" description="Proton donor" evidence="6">
    <location>
        <position position="125"/>
    </location>
</feature>
<evidence type="ECO:0000259" key="7">
    <source>
        <dbReference type="Pfam" id="PF00551"/>
    </source>
</evidence>
<proteinExistence type="inferred from homology"/>
<comment type="caution">
    <text evidence="6">Lacks conserved residue(s) required for the propagation of feature annotation.</text>
</comment>
<dbReference type="GO" id="GO:0004644">
    <property type="term" value="F:phosphoribosylglycinamide formyltransferase activity"/>
    <property type="evidence" value="ECO:0007669"/>
    <property type="project" value="UniProtKB-UniRule"/>
</dbReference>
<dbReference type="InterPro" id="IPR002376">
    <property type="entry name" value="Formyl_transf_N"/>
</dbReference>
<dbReference type="InterPro" id="IPR036477">
    <property type="entry name" value="Formyl_transf_N_sf"/>
</dbReference>
<evidence type="ECO:0000256" key="6">
    <source>
        <dbReference type="HAMAP-Rule" id="MF_01930"/>
    </source>
</evidence>
<dbReference type="PROSITE" id="PS00373">
    <property type="entry name" value="GART"/>
    <property type="match status" value="1"/>
</dbReference>
<comment type="pathway">
    <text evidence="1 6">Purine metabolism; IMP biosynthesis via de novo pathway; N(2)-formyl-N(1)-(5-phospho-D-ribosyl)glycinamide from N(1)-(5-phospho-D-ribosyl)glycinamide (10-formyl THF route): step 1/1.</text>
</comment>
<evidence type="ECO:0000256" key="1">
    <source>
        <dbReference type="ARBA" id="ARBA00005054"/>
    </source>
</evidence>
<gene>
    <name evidence="6" type="primary">purN</name>
    <name evidence="8" type="ORF">EVJ47_02285</name>
</gene>
<reference evidence="8 9" key="1">
    <citation type="submission" date="2019-01" db="EMBL/GenBank/DDBJ databases">
        <title>Insights into ecological role of a new deltaproteobacterial order Candidatus Sinidesulfobacterales (Sva0485) by metagenomics and metatranscriptomics.</title>
        <authorList>
            <person name="Tan S."/>
            <person name="Liu J."/>
            <person name="Fang Y."/>
            <person name="Hedlund B.P."/>
            <person name="Lian Z.H."/>
            <person name="Huang L.Y."/>
            <person name="Li J.T."/>
            <person name="Huang L.N."/>
            <person name="Li W.J."/>
            <person name="Jiang H.C."/>
            <person name="Dong H.L."/>
            <person name="Shu W.S."/>
        </authorList>
    </citation>
    <scope>NUCLEOTIDE SEQUENCE [LARGE SCALE GENOMIC DNA]</scope>
    <source>
        <strain evidence="8">AP3</strain>
    </source>
</reference>
<dbReference type="CDD" id="cd08645">
    <property type="entry name" value="FMT_core_GART"/>
    <property type="match status" value="1"/>
</dbReference>
<evidence type="ECO:0000256" key="3">
    <source>
        <dbReference type="ARBA" id="ARBA00022755"/>
    </source>
</evidence>
<dbReference type="PANTHER" id="PTHR43369:SF2">
    <property type="entry name" value="PHOSPHORIBOSYLGLYCINAMIDE FORMYLTRANSFERASE"/>
    <property type="match status" value="1"/>
</dbReference>
<evidence type="ECO:0000256" key="5">
    <source>
        <dbReference type="ARBA" id="ARBA00047664"/>
    </source>
</evidence>
<name>A0A519BCW5_9DELT</name>
<comment type="function">
    <text evidence="6">Catalyzes the transfer of a formyl group from 10-formyltetrahydrofolate to 5-phospho-ribosyl-glycinamide (GAR), producing 5-phospho-ribosyl-N-formylglycinamide (FGAR) and tetrahydrofolate.</text>
</comment>
<feature type="site" description="Raises pKa of active site His" evidence="6">
    <location>
        <position position="161"/>
    </location>
</feature>
<dbReference type="HAMAP" id="MF_01930">
    <property type="entry name" value="PurN"/>
    <property type="match status" value="1"/>
</dbReference>
<dbReference type="EC" id="2.1.2.2" evidence="6"/>